<feature type="region of interest" description="Disordered" evidence="1">
    <location>
        <begin position="76"/>
        <end position="174"/>
    </location>
</feature>
<organism evidence="2 3">
    <name type="scientific">Psychrobacter saeujeotis</name>
    <dbReference type="NCBI Taxonomy" id="3143436"/>
    <lineage>
        <taxon>Bacteria</taxon>
        <taxon>Pseudomonadati</taxon>
        <taxon>Pseudomonadota</taxon>
        <taxon>Gammaproteobacteria</taxon>
        <taxon>Moraxellales</taxon>
        <taxon>Moraxellaceae</taxon>
        <taxon>Psychrobacter</taxon>
    </lineage>
</organism>
<keyword evidence="3" id="KW-1185">Reference proteome</keyword>
<feature type="compositionally biased region" description="Basic and acidic residues" evidence="1">
    <location>
        <begin position="76"/>
        <end position="146"/>
    </location>
</feature>
<reference evidence="2 3" key="1">
    <citation type="submission" date="2024-05" db="EMBL/GenBank/DDBJ databases">
        <authorList>
            <person name="Kim H.-Y."/>
            <person name="Kim E."/>
            <person name="Cai Y."/>
            <person name="Yang S.-M."/>
            <person name="Lee W."/>
        </authorList>
    </citation>
    <scope>NUCLEOTIDE SEQUENCE [LARGE SCALE GENOMIC DNA]</scope>
    <source>
        <strain evidence="2 3">FBL11</strain>
    </source>
</reference>
<dbReference type="EMBL" id="JBDGHN010000008">
    <property type="protein sequence ID" value="MEN2752387.1"/>
    <property type="molecule type" value="Genomic_DNA"/>
</dbReference>
<evidence type="ECO:0000313" key="3">
    <source>
        <dbReference type="Proteomes" id="UP001461960"/>
    </source>
</evidence>
<accession>A0ABU9XDI1</accession>
<proteinExistence type="predicted"/>
<evidence type="ECO:0000256" key="1">
    <source>
        <dbReference type="SAM" id="MobiDB-lite"/>
    </source>
</evidence>
<feature type="compositionally biased region" description="Polar residues" evidence="1">
    <location>
        <begin position="147"/>
        <end position="156"/>
    </location>
</feature>
<dbReference type="Proteomes" id="UP001461960">
    <property type="component" value="Unassembled WGS sequence"/>
</dbReference>
<sequence>MSSYSFSHQFYQRWTRAPEQIRAAIVQELTDITTLLQTDTPYESFTFSLPDLDAHLDELYSAHKAEQVAAKALADKQAEQRDAAEQQRLAEEKKLEEEKARDAARIEEEAKKEKQQAEQAQKESDEQSRAEQEKSDIEAATRDKQTTSDAHSPTNNEKNDVNDHSHTVNQTENTIVKPQKGAAIDLSFKNPELTAAHESLIQELEMHVDDYLSEQMMQISEDLKSWLRAEVGQQLAGITEKNQAVEDIVQENMAKKH</sequence>
<protein>
    <submittedName>
        <fullName evidence="2">Uncharacterized protein</fullName>
    </submittedName>
</protein>
<comment type="caution">
    <text evidence="2">The sequence shown here is derived from an EMBL/GenBank/DDBJ whole genome shotgun (WGS) entry which is preliminary data.</text>
</comment>
<dbReference type="RefSeq" id="WP_299220940.1">
    <property type="nucleotide sequence ID" value="NZ_JBDGHN010000008.1"/>
</dbReference>
<evidence type="ECO:0000313" key="2">
    <source>
        <dbReference type="EMBL" id="MEN2752387.1"/>
    </source>
</evidence>
<feature type="compositionally biased region" description="Basic and acidic residues" evidence="1">
    <location>
        <begin position="157"/>
        <end position="166"/>
    </location>
</feature>
<name>A0ABU9XDI1_9GAMM</name>
<gene>
    <name evidence="2" type="ORF">AAIR29_12180</name>
</gene>